<keyword evidence="3" id="KW-0804">Transcription</keyword>
<dbReference type="AlphaFoldDB" id="A0A2V2YN42"/>
<evidence type="ECO:0000256" key="1">
    <source>
        <dbReference type="ARBA" id="ARBA00023015"/>
    </source>
</evidence>
<evidence type="ECO:0000256" key="3">
    <source>
        <dbReference type="ARBA" id="ARBA00023163"/>
    </source>
</evidence>
<dbReference type="PRINTS" id="PR00032">
    <property type="entry name" value="HTHARAC"/>
</dbReference>
<dbReference type="Gene3D" id="1.10.10.60">
    <property type="entry name" value="Homeodomain-like"/>
    <property type="match status" value="2"/>
</dbReference>
<dbReference type="EMBL" id="QGTQ01000024">
    <property type="protein sequence ID" value="PWV95894.1"/>
    <property type="molecule type" value="Genomic_DNA"/>
</dbReference>
<evidence type="ECO:0000256" key="2">
    <source>
        <dbReference type="ARBA" id="ARBA00023125"/>
    </source>
</evidence>
<reference evidence="5 6" key="1">
    <citation type="submission" date="2018-05" db="EMBL/GenBank/DDBJ databases">
        <title>Genomic Encyclopedia of Type Strains, Phase III (KMG-III): the genomes of soil and plant-associated and newly described type strains.</title>
        <authorList>
            <person name="Whitman W."/>
        </authorList>
    </citation>
    <scope>NUCLEOTIDE SEQUENCE [LARGE SCALE GENOMIC DNA]</scope>
    <source>
        <strain evidence="5 6">CECT 5696</strain>
    </source>
</reference>
<dbReference type="InterPro" id="IPR029442">
    <property type="entry name" value="GyrI-like"/>
</dbReference>
<dbReference type="PROSITE" id="PS01124">
    <property type="entry name" value="HTH_ARAC_FAMILY_2"/>
    <property type="match status" value="1"/>
</dbReference>
<dbReference type="SMART" id="SM00342">
    <property type="entry name" value="HTH_ARAC"/>
    <property type="match status" value="1"/>
</dbReference>
<dbReference type="InterPro" id="IPR010499">
    <property type="entry name" value="AraC_E-bd"/>
</dbReference>
<dbReference type="InterPro" id="IPR009057">
    <property type="entry name" value="Homeodomain-like_sf"/>
</dbReference>
<dbReference type="GO" id="GO:0043565">
    <property type="term" value="F:sequence-specific DNA binding"/>
    <property type="evidence" value="ECO:0007669"/>
    <property type="project" value="InterPro"/>
</dbReference>
<evidence type="ECO:0000313" key="6">
    <source>
        <dbReference type="Proteomes" id="UP000246635"/>
    </source>
</evidence>
<dbReference type="PANTHER" id="PTHR47504:SF5">
    <property type="entry name" value="RIGHT ORIGIN-BINDING PROTEIN"/>
    <property type="match status" value="1"/>
</dbReference>
<keyword evidence="2 5" id="KW-0238">DNA-binding</keyword>
<dbReference type="InterPro" id="IPR050959">
    <property type="entry name" value="MarA-like"/>
</dbReference>
<dbReference type="Gene3D" id="3.20.80.10">
    <property type="entry name" value="Regulatory factor, effector binding domain"/>
    <property type="match status" value="2"/>
</dbReference>
<dbReference type="OrthoDB" id="9801123at2"/>
<dbReference type="SMART" id="SM00871">
    <property type="entry name" value="AraC_E_bind"/>
    <property type="match status" value="2"/>
</dbReference>
<dbReference type="RefSeq" id="WP_110046245.1">
    <property type="nucleotide sequence ID" value="NZ_CP054613.1"/>
</dbReference>
<dbReference type="SUPFAM" id="SSF46689">
    <property type="entry name" value="Homeodomain-like"/>
    <property type="match status" value="2"/>
</dbReference>
<name>A0A2V2YN42_9BACL</name>
<dbReference type="Proteomes" id="UP000246635">
    <property type="component" value="Unassembled WGS sequence"/>
</dbReference>
<dbReference type="InterPro" id="IPR020449">
    <property type="entry name" value="Tscrpt_reg_AraC-type_HTH"/>
</dbReference>
<gene>
    <name evidence="5" type="ORF">DFQ01_12469</name>
</gene>
<comment type="caution">
    <text evidence="5">The sequence shown here is derived from an EMBL/GenBank/DDBJ whole genome shotgun (WGS) entry which is preliminary data.</text>
</comment>
<dbReference type="InterPro" id="IPR018060">
    <property type="entry name" value="HTH_AraC"/>
</dbReference>
<keyword evidence="1" id="KW-0805">Transcription regulation</keyword>
<dbReference type="GO" id="GO:0003700">
    <property type="term" value="F:DNA-binding transcription factor activity"/>
    <property type="evidence" value="ECO:0007669"/>
    <property type="project" value="InterPro"/>
</dbReference>
<keyword evidence="6" id="KW-1185">Reference proteome</keyword>
<sequence>MRTAELVQRAIDFIEERLDEPLTLEQIAEASALSVPHLYRMFYAMTGHPIKEYIRKRRTNEAGCLLRQTDMAVIDVGFQCGFDSYQTFLKAFKRTTGLTPGMYRQSEMIYSFERIRLNERVAYLEQRDVSERYPDVSVIRLSAEQGIGFLYSAEQEEGIEEAALETFRIRLVKAGFEAGRLRIFGWNVDSEEQGFGYQLIAVSDGGTRHAVEEAERERLELAPMNLPGGLYAMTRTPYGSAQTIVAAWNRLLSEWLPRSTFALGGHGMLEEYVQLNGNIARMKLYLPVRRSQETDHIEVVWRHPIRVASFRAVGSDRVKQADEASIEWLRRSGADSNRNLLVYMTGSCEAIAEEEAYEVCFAPTDVWDNLPLRKGDPQIKELAGGLYACLKCEAYGFMTGVLERIYRWLGASVNYELDVERDWYASYGNGYASDGSIIAVCYVPVQSTQAKSEA</sequence>
<evidence type="ECO:0000259" key="4">
    <source>
        <dbReference type="PROSITE" id="PS01124"/>
    </source>
</evidence>
<dbReference type="Pfam" id="PF06445">
    <property type="entry name" value="GyrI-like"/>
    <property type="match status" value="1"/>
</dbReference>
<dbReference type="Pfam" id="PF12833">
    <property type="entry name" value="HTH_18"/>
    <property type="match status" value="1"/>
</dbReference>
<feature type="domain" description="HTH araC/xylS-type" evidence="4">
    <location>
        <begin position="8"/>
        <end position="106"/>
    </location>
</feature>
<proteinExistence type="predicted"/>
<dbReference type="PANTHER" id="PTHR47504">
    <property type="entry name" value="RIGHT ORIGIN-BINDING PROTEIN"/>
    <property type="match status" value="1"/>
</dbReference>
<dbReference type="InterPro" id="IPR011256">
    <property type="entry name" value="Reg_factor_effector_dom_sf"/>
</dbReference>
<protein>
    <submittedName>
        <fullName evidence="5">AraC-like DNA-binding protein</fullName>
    </submittedName>
</protein>
<dbReference type="SUPFAM" id="SSF55136">
    <property type="entry name" value="Probable bacterial effector-binding domain"/>
    <property type="match status" value="2"/>
</dbReference>
<evidence type="ECO:0000313" key="5">
    <source>
        <dbReference type="EMBL" id="PWV95894.1"/>
    </source>
</evidence>
<accession>A0A2V2YN42</accession>
<organism evidence="5 6">
    <name type="scientific">Paenibacillus cellulosilyticus</name>
    <dbReference type="NCBI Taxonomy" id="375489"/>
    <lineage>
        <taxon>Bacteria</taxon>
        <taxon>Bacillati</taxon>
        <taxon>Bacillota</taxon>
        <taxon>Bacilli</taxon>
        <taxon>Bacillales</taxon>
        <taxon>Paenibacillaceae</taxon>
        <taxon>Paenibacillus</taxon>
    </lineage>
</organism>